<evidence type="ECO:0000256" key="1">
    <source>
        <dbReference type="SAM" id="MobiDB-lite"/>
    </source>
</evidence>
<reference evidence="2" key="1">
    <citation type="submission" date="2022-08" db="EMBL/GenBank/DDBJ databases">
        <authorList>
            <person name="Kallberg Y."/>
            <person name="Tangrot J."/>
            <person name="Rosling A."/>
        </authorList>
    </citation>
    <scope>NUCLEOTIDE SEQUENCE</scope>
    <source>
        <strain evidence="2">Wild A</strain>
    </source>
</reference>
<feature type="non-terminal residue" evidence="2">
    <location>
        <position position="168"/>
    </location>
</feature>
<keyword evidence="3" id="KW-1185">Reference proteome</keyword>
<sequence length="168" mass="18164">MSNNYSALVKTGQEPEDKVNPSLKISSIGTEVKKNSSQMPDGSALLTNTGNHSSLKNRGINYIIHAVPRPRSSCASDEEFIEIAVKAAQNSIILADREGQEAIDELAICLIGGEIYRGSCSSEKLAEGIIREDKEFIGTIKNDKSKGIDVRVGDITAMKNNTKKKIAI</sequence>
<dbReference type="AlphaFoldDB" id="A0A9W4T786"/>
<organism evidence="2 3">
    <name type="scientific">Funneliformis geosporum</name>
    <dbReference type="NCBI Taxonomy" id="1117311"/>
    <lineage>
        <taxon>Eukaryota</taxon>
        <taxon>Fungi</taxon>
        <taxon>Fungi incertae sedis</taxon>
        <taxon>Mucoromycota</taxon>
        <taxon>Glomeromycotina</taxon>
        <taxon>Glomeromycetes</taxon>
        <taxon>Glomerales</taxon>
        <taxon>Glomeraceae</taxon>
        <taxon>Funneliformis</taxon>
    </lineage>
</organism>
<comment type="caution">
    <text evidence="2">The sequence shown here is derived from an EMBL/GenBank/DDBJ whole genome shotgun (WGS) entry which is preliminary data.</text>
</comment>
<dbReference type="EMBL" id="CAMKVN010013056">
    <property type="protein sequence ID" value="CAI2195802.1"/>
    <property type="molecule type" value="Genomic_DNA"/>
</dbReference>
<protein>
    <submittedName>
        <fullName evidence="2">12494_t:CDS:1</fullName>
    </submittedName>
</protein>
<gene>
    <name evidence="2" type="ORF">FWILDA_LOCUS17258</name>
</gene>
<feature type="region of interest" description="Disordered" evidence="1">
    <location>
        <begin position="1"/>
        <end position="21"/>
    </location>
</feature>
<dbReference type="Gene3D" id="3.40.220.10">
    <property type="entry name" value="Leucine Aminopeptidase, subunit E, domain 1"/>
    <property type="match status" value="1"/>
</dbReference>
<proteinExistence type="predicted"/>
<accession>A0A9W4T786</accession>
<dbReference type="SUPFAM" id="SSF52949">
    <property type="entry name" value="Macro domain-like"/>
    <property type="match status" value="1"/>
</dbReference>
<evidence type="ECO:0000313" key="2">
    <source>
        <dbReference type="EMBL" id="CAI2195802.1"/>
    </source>
</evidence>
<dbReference type="InterPro" id="IPR043472">
    <property type="entry name" value="Macro_dom-like"/>
</dbReference>
<dbReference type="OrthoDB" id="2485335at2759"/>
<evidence type="ECO:0000313" key="3">
    <source>
        <dbReference type="Proteomes" id="UP001153678"/>
    </source>
</evidence>
<name>A0A9W4T786_9GLOM</name>
<dbReference type="Proteomes" id="UP001153678">
    <property type="component" value="Unassembled WGS sequence"/>
</dbReference>